<dbReference type="PANTHER" id="PTHR35768">
    <property type="entry name" value="PROTEIN MULTIPOLAR SPINDLE 1"/>
    <property type="match status" value="1"/>
</dbReference>
<reference evidence="2" key="1">
    <citation type="journal article" date="2023" name="Nat. Commun.">
        <title>Diploid and tetraploid genomes of Acorus and the evolution of monocots.</title>
        <authorList>
            <person name="Ma L."/>
            <person name="Liu K.W."/>
            <person name="Li Z."/>
            <person name="Hsiao Y.Y."/>
            <person name="Qi Y."/>
            <person name="Fu T."/>
            <person name="Tang G.D."/>
            <person name="Zhang D."/>
            <person name="Sun W.H."/>
            <person name="Liu D.K."/>
            <person name="Li Y."/>
            <person name="Chen G.Z."/>
            <person name="Liu X.D."/>
            <person name="Liao X.Y."/>
            <person name="Jiang Y.T."/>
            <person name="Yu X."/>
            <person name="Hao Y."/>
            <person name="Huang J."/>
            <person name="Zhao X.W."/>
            <person name="Ke S."/>
            <person name="Chen Y.Y."/>
            <person name="Wu W.L."/>
            <person name="Hsu J.L."/>
            <person name="Lin Y.F."/>
            <person name="Huang M.D."/>
            <person name="Li C.Y."/>
            <person name="Huang L."/>
            <person name="Wang Z.W."/>
            <person name="Zhao X."/>
            <person name="Zhong W.Y."/>
            <person name="Peng D.H."/>
            <person name="Ahmad S."/>
            <person name="Lan S."/>
            <person name="Zhang J.S."/>
            <person name="Tsai W.C."/>
            <person name="Van de Peer Y."/>
            <person name="Liu Z.J."/>
        </authorList>
    </citation>
    <scope>NUCLEOTIDE SEQUENCE</scope>
    <source>
        <strain evidence="2">CP</strain>
    </source>
</reference>
<evidence type="ECO:0000313" key="2">
    <source>
        <dbReference type="EMBL" id="KAK1323862.1"/>
    </source>
</evidence>
<evidence type="ECO:0000313" key="3">
    <source>
        <dbReference type="Proteomes" id="UP001180020"/>
    </source>
</evidence>
<dbReference type="Proteomes" id="UP001180020">
    <property type="component" value="Unassembled WGS sequence"/>
</dbReference>
<feature type="region of interest" description="Disordered" evidence="1">
    <location>
        <begin position="1"/>
        <end position="24"/>
    </location>
</feature>
<dbReference type="InterPro" id="IPR037500">
    <property type="entry name" value="Msp1"/>
</dbReference>
<dbReference type="GO" id="GO:0007140">
    <property type="term" value="P:male meiotic nuclear division"/>
    <property type="evidence" value="ECO:0007669"/>
    <property type="project" value="TreeGrafter"/>
</dbReference>
<dbReference type="GO" id="GO:0000212">
    <property type="term" value="P:meiotic spindle organization"/>
    <property type="evidence" value="ECO:0007669"/>
    <property type="project" value="InterPro"/>
</dbReference>
<gene>
    <name evidence="2" type="ORF">QJS10_CPA02g01330</name>
</gene>
<reference evidence="2" key="2">
    <citation type="submission" date="2023-06" db="EMBL/GenBank/DDBJ databases">
        <authorList>
            <person name="Ma L."/>
            <person name="Liu K.-W."/>
            <person name="Li Z."/>
            <person name="Hsiao Y.-Y."/>
            <person name="Qi Y."/>
            <person name="Fu T."/>
            <person name="Tang G."/>
            <person name="Zhang D."/>
            <person name="Sun W.-H."/>
            <person name="Liu D.-K."/>
            <person name="Li Y."/>
            <person name="Chen G.-Z."/>
            <person name="Liu X.-D."/>
            <person name="Liao X.-Y."/>
            <person name="Jiang Y.-T."/>
            <person name="Yu X."/>
            <person name="Hao Y."/>
            <person name="Huang J."/>
            <person name="Zhao X.-W."/>
            <person name="Ke S."/>
            <person name="Chen Y.-Y."/>
            <person name="Wu W.-L."/>
            <person name="Hsu J.-L."/>
            <person name="Lin Y.-F."/>
            <person name="Huang M.-D."/>
            <person name="Li C.-Y."/>
            <person name="Huang L."/>
            <person name="Wang Z.-W."/>
            <person name="Zhao X."/>
            <person name="Zhong W.-Y."/>
            <person name="Peng D.-H."/>
            <person name="Ahmad S."/>
            <person name="Lan S."/>
            <person name="Zhang J.-S."/>
            <person name="Tsai W.-C."/>
            <person name="Van De Peer Y."/>
            <person name="Liu Z.-J."/>
        </authorList>
    </citation>
    <scope>NUCLEOTIDE SEQUENCE</scope>
    <source>
        <strain evidence="2">CP</strain>
        <tissue evidence="2">Leaves</tissue>
    </source>
</reference>
<keyword evidence="3" id="KW-1185">Reference proteome</keyword>
<accession>A0AAV9FDR3</accession>
<sequence>MDPPIDRSIDQEKLKDSTSSTNEDPNLCLKLAVALALKKLQKKSSPDREEKWKCKVENDPLFAALSHQAVDFILGPNESGSEAQFLVQHLIRKMASEPYIGQRIMLSVSQKICALADSLLFMDPFDESFPDVHDCMYMMIRLLEFLISDYILTWTSNQDFDKGMFEEWVRSLLQARNDLQLLEGRNVLYMMCMERVTGELAKQLGPISRQGLLDIDILSELIRLLEFLISDYFLTWTGNQDFDKGMFEEWVRSLLQAHNALQLLEGRNVLYMMCMERVTGELAKQLGPISRQGLLDIDILSELLR</sequence>
<proteinExistence type="predicted"/>
<dbReference type="PANTHER" id="PTHR35768:SF1">
    <property type="entry name" value="PROTEIN MULTIPOLAR SPINDLE 1"/>
    <property type="match status" value="1"/>
</dbReference>
<protein>
    <recommendedName>
        <fullName evidence="4">Protein Lines N-terminal domain-containing protein</fullName>
    </recommendedName>
</protein>
<evidence type="ECO:0000256" key="1">
    <source>
        <dbReference type="SAM" id="MobiDB-lite"/>
    </source>
</evidence>
<comment type="caution">
    <text evidence="2">The sequence shown here is derived from an EMBL/GenBank/DDBJ whole genome shotgun (WGS) entry which is preliminary data.</text>
</comment>
<dbReference type="GO" id="GO:0007059">
    <property type="term" value="P:chromosome segregation"/>
    <property type="evidence" value="ECO:0007669"/>
    <property type="project" value="TreeGrafter"/>
</dbReference>
<name>A0AAV9FDR3_ACOCL</name>
<dbReference type="GO" id="GO:0042138">
    <property type="term" value="P:meiotic DNA double-strand break formation"/>
    <property type="evidence" value="ECO:0007669"/>
    <property type="project" value="InterPro"/>
</dbReference>
<evidence type="ECO:0008006" key="4">
    <source>
        <dbReference type="Google" id="ProtNLM"/>
    </source>
</evidence>
<organism evidence="2 3">
    <name type="scientific">Acorus calamus</name>
    <name type="common">Sweet flag</name>
    <dbReference type="NCBI Taxonomy" id="4465"/>
    <lineage>
        <taxon>Eukaryota</taxon>
        <taxon>Viridiplantae</taxon>
        <taxon>Streptophyta</taxon>
        <taxon>Embryophyta</taxon>
        <taxon>Tracheophyta</taxon>
        <taxon>Spermatophyta</taxon>
        <taxon>Magnoliopsida</taxon>
        <taxon>Liliopsida</taxon>
        <taxon>Acoraceae</taxon>
        <taxon>Acorus</taxon>
    </lineage>
</organism>
<dbReference type="AlphaFoldDB" id="A0AAV9FDR3"/>
<dbReference type="EMBL" id="JAUJYO010000002">
    <property type="protein sequence ID" value="KAK1323862.1"/>
    <property type="molecule type" value="Genomic_DNA"/>
</dbReference>
<feature type="compositionally biased region" description="Basic and acidic residues" evidence="1">
    <location>
        <begin position="1"/>
        <end position="16"/>
    </location>
</feature>